<comment type="caution">
    <text evidence="2">The sequence shown here is derived from an EMBL/GenBank/DDBJ whole genome shotgun (WGS) entry which is preliminary data.</text>
</comment>
<organism evidence="2 3">
    <name type="scientific">Embleya scabrispora</name>
    <dbReference type="NCBI Taxonomy" id="159449"/>
    <lineage>
        <taxon>Bacteria</taxon>
        <taxon>Bacillati</taxon>
        <taxon>Actinomycetota</taxon>
        <taxon>Actinomycetes</taxon>
        <taxon>Kitasatosporales</taxon>
        <taxon>Streptomycetaceae</taxon>
        <taxon>Embleya</taxon>
    </lineage>
</organism>
<dbReference type="Gene3D" id="3.40.50.620">
    <property type="entry name" value="HUPs"/>
    <property type="match status" value="1"/>
</dbReference>
<dbReference type="InterPro" id="IPR014729">
    <property type="entry name" value="Rossmann-like_a/b/a_fold"/>
</dbReference>
<proteinExistence type="predicted"/>
<dbReference type="RefSeq" id="WP_161500714.1">
    <property type="nucleotide sequence ID" value="NZ_MWQN01000001.1"/>
</dbReference>
<evidence type="ECO:0000313" key="2">
    <source>
        <dbReference type="EMBL" id="OPC81772.1"/>
    </source>
</evidence>
<dbReference type="GO" id="GO:0004066">
    <property type="term" value="F:asparagine synthase (glutamine-hydrolyzing) activity"/>
    <property type="evidence" value="ECO:0007669"/>
    <property type="project" value="InterPro"/>
</dbReference>
<dbReference type="GO" id="GO:0006529">
    <property type="term" value="P:asparagine biosynthetic process"/>
    <property type="evidence" value="ECO:0007669"/>
    <property type="project" value="InterPro"/>
</dbReference>
<dbReference type="Gene3D" id="3.60.20.10">
    <property type="entry name" value="Glutamine Phosphoribosylpyrophosphate, subunit 1, domain 1"/>
    <property type="match status" value="1"/>
</dbReference>
<dbReference type="SUPFAM" id="SSF52402">
    <property type="entry name" value="Adenine nucleotide alpha hydrolases-like"/>
    <property type="match status" value="1"/>
</dbReference>
<dbReference type="Proteomes" id="UP000190037">
    <property type="component" value="Unassembled WGS sequence"/>
</dbReference>
<dbReference type="InterPro" id="IPR029055">
    <property type="entry name" value="Ntn_hydrolases_N"/>
</dbReference>
<sequence length="643" mass="67675">MRWFAGTSESPSVARPTGARTLWDGSDPLWLVGDWPADEVRVVSRGRLRMAVLGVCGATDAELEVGLAVARGGALRHLTGWAGSYHVVLRSGRRTVVLGDLAGVRQVFHADPGDGVVYASHALPLADLTRAGLDTEAFAARLACPDVPELVAGRSMFTGVSRLEPGHALELTHGVARVRLYEQHRSPLDFPGAADALGRALTDAVGRRVAKSERPGADLSGGRDSAVLALLGARALTKGTARDLVAVTWAEPCAPGDPASAADIVARSARLRHLVIPGGVDHLPYTGLADVLDGTVMPDEPGFSLIGMARTGRTLEAVRDAGIDMHVTGYGGDAVLGTPLAYLADLAMDRRRVTTARHARTWGRNLGMSGLELASTASRVARTTFPQALDRLAEVFAGSGRVDAGPAAAIAWCTAAPTAVWTTPDMRHRLAVSLRRLAGESVVSAGSVVAADPAVHGRPGDRAAWVAVRRAAERQRAYQQLAERVGVRVQAPYLDTAVVRAGLALPAWARDRDDGPRALLTAAVQGLIPSHALGTVHRADYTEAERRGLRINARALRELFADPLLGELGVLDPVGVRHALDLAIGGPSLAKGDQAVRPDLPLGPLADIVSAELWLRGVWEGRVMRWDATPSSAPGIRIAAAVA</sequence>
<dbReference type="STRING" id="159449.B4N89_13225"/>
<gene>
    <name evidence="2" type="ORF">B4N89_13225</name>
</gene>
<dbReference type="EMBL" id="MWQN01000001">
    <property type="protein sequence ID" value="OPC81772.1"/>
    <property type="molecule type" value="Genomic_DNA"/>
</dbReference>
<dbReference type="Pfam" id="PF00733">
    <property type="entry name" value="Asn_synthase"/>
    <property type="match status" value="1"/>
</dbReference>
<accession>A0A1T3NYJ4</accession>
<dbReference type="AlphaFoldDB" id="A0A1T3NYJ4"/>
<dbReference type="SUPFAM" id="SSF56235">
    <property type="entry name" value="N-terminal nucleophile aminohydrolases (Ntn hydrolases)"/>
    <property type="match status" value="1"/>
</dbReference>
<protein>
    <recommendedName>
        <fullName evidence="1">Asparagine synthetase domain-containing protein</fullName>
    </recommendedName>
</protein>
<reference evidence="2 3" key="1">
    <citation type="submission" date="2017-03" db="EMBL/GenBank/DDBJ databases">
        <title>Draft genome sequence of Streptomyces scabrisporus NF3, endophyte isolated from Amphipterygium adstringens.</title>
        <authorList>
            <person name="Vazquez M."/>
            <person name="Ceapa C.D."/>
            <person name="Rodriguez Luna D."/>
            <person name="Sanchez Esquivel S."/>
        </authorList>
    </citation>
    <scope>NUCLEOTIDE SEQUENCE [LARGE SCALE GENOMIC DNA]</scope>
    <source>
        <strain evidence="2 3">NF3</strain>
    </source>
</reference>
<feature type="domain" description="Asparagine synthetase" evidence="1">
    <location>
        <begin position="198"/>
        <end position="591"/>
    </location>
</feature>
<dbReference type="OrthoDB" id="4331180at2"/>
<evidence type="ECO:0000313" key="3">
    <source>
        <dbReference type="Proteomes" id="UP000190037"/>
    </source>
</evidence>
<keyword evidence="3" id="KW-1185">Reference proteome</keyword>
<name>A0A1T3NYJ4_9ACTN</name>
<evidence type="ECO:0000259" key="1">
    <source>
        <dbReference type="Pfam" id="PF00733"/>
    </source>
</evidence>
<dbReference type="InterPro" id="IPR001962">
    <property type="entry name" value="Asn_synthase"/>
</dbReference>